<dbReference type="EMBL" id="AHHD01000378">
    <property type="protein sequence ID" value="EKG13907.1"/>
    <property type="molecule type" value="Genomic_DNA"/>
</dbReference>
<sequence length="185" mass="20068">MLSSSAMAGSPLFPELLYGCCLPVFVDFHGVASRLSGWSSCQALHLVSGSYGGQVEEIIPPHASQSTSLAFVRIVTIFTSLSPSMPLYMHVESQDKSHINFVSNRLKTSQAVASVLHIAAAIAYLMKFRQDIPPLNDIMSHLQMRRKGRPTSTPLEPPDDGNLGTAAGPALSTRGYTRPFLLRLL</sequence>
<accession>K2RM63</accession>
<evidence type="ECO:0000313" key="2">
    <source>
        <dbReference type="EMBL" id="EKG13907.1"/>
    </source>
</evidence>
<dbReference type="InParanoid" id="K2RM63"/>
<name>K2RM63_MACPH</name>
<comment type="caution">
    <text evidence="2">The sequence shown here is derived from an EMBL/GenBank/DDBJ whole genome shotgun (WGS) entry which is preliminary data.</text>
</comment>
<dbReference type="Proteomes" id="UP000007129">
    <property type="component" value="Unassembled WGS sequence"/>
</dbReference>
<feature type="region of interest" description="Disordered" evidence="1">
    <location>
        <begin position="145"/>
        <end position="171"/>
    </location>
</feature>
<organism evidence="2 3">
    <name type="scientific">Macrophomina phaseolina (strain MS6)</name>
    <name type="common">Charcoal rot fungus</name>
    <dbReference type="NCBI Taxonomy" id="1126212"/>
    <lineage>
        <taxon>Eukaryota</taxon>
        <taxon>Fungi</taxon>
        <taxon>Dikarya</taxon>
        <taxon>Ascomycota</taxon>
        <taxon>Pezizomycotina</taxon>
        <taxon>Dothideomycetes</taxon>
        <taxon>Dothideomycetes incertae sedis</taxon>
        <taxon>Botryosphaeriales</taxon>
        <taxon>Botryosphaeriaceae</taxon>
        <taxon>Macrophomina</taxon>
    </lineage>
</organism>
<protein>
    <submittedName>
        <fullName evidence="2">Uncharacterized protein</fullName>
    </submittedName>
</protein>
<proteinExistence type="predicted"/>
<evidence type="ECO:0000313" key="3">
    <source>
        <dbReference type="Proteomes" id="UP000007129"/>
    </source>
</evidence>
<evidence type="ECO:0000256" key="1">
    <source>
        <dbReference type="SAM" id="MobiDB-lite"/>
    </source>
</evidence>
<reference evidence="2 3" key="1">
    <citation type="journal article" date="2012" name="BMC Genomics">
        <title>Tools to kill: Genome of one of the most destructive plant pathogenic fungi Macrophomina phaseolina.</title>
        <authorList>
            <person name="Islam M.S."/>
            <person name="Haque M.S."/>
            <person name="Islam M.M."/>
            <person name="Emdad E.M."/>
            <person name="Halim A."/>
            <person name="Hossen Q.M.M."/>
            <person name="Hossain M.Z."/>
            <person name="Ahmed B."/>
            <person name="Rahim S."/>
            <person name="Rahman M.S."/>
            <person name="Alam M.M."/>
            <person name="Hou S."/>
            <person name="Wan X."/>
            <person name="Saito J.A."/>
            <person name="Alam M."/>
        </authorList>
    </citation>
    <scope>NUCLEOTIDE SEQUENCE [LARGE SCALE GENOMIC DNA]</scope>
    <source>
        <strain evidence="2 3">MS6</strain>
    </source>
</reference>
<dbReference type="AlphaFoldDB" id="K2RM63"/>
<dbReference type="HOGENOM" id="CLU_1461586_0_0_1"/>
<dbReference type="VEuPathDB" id="FungiDB:MPH_08906"/>
<gene>
    <name evidence="2" type="ORF">MPH_08906</name>
</gene>